<reference evidence="1 2" key="1">
    <citation type="submission" date="2024-03" db="EMBL/GenBank/DDBJ databases">
        <title>The Acrasis kona genome and developmental transcriptomes reveal deep origins of eukaryotic multicellular pathways.</title>
        <authorList>
            <person name="Sheikh S."/>
            <person name="Fu C.-J."/>
            <person name="Brown M.W."/>
            <person name="Baldauf S.L."/>
        </authorList>
    </citation>
    <scope>NUCLEOTIDE SEQUENCE [LARGE SCALE GENOMIC DNA]</scope>
    <source>
        <strain evidence="1 2">ATCC MYA-3509</strain>
    </source>
</reference>
<keyword evidence="2" id="KW-1185">Reference proteome</keyword>
<organism evidence="1 2">
    <name type="scientific">Acrasis kona</name>
    <dbReference type="NCBI Taxonomy" id="1008807"/>
    <lineage>
        <taxon>Eukaryota</taxon>
        <taxon>Discoba</taxon>
        <taxon>Heterolobosea</taxon>
        <taxon>Tetramitia</taxon>
        <taxon>Eutetramitia</taxon>
        <taxon>Acrasidae</taxon>
        <taxon>Acrasis</taxon>
    </lineage>
</organism>
<name>A0AAW2YV67_9EUKA</name>
<evidence type="ECO:0000313" key="2">
    <source>
        <dbReference type="Proteomes" id="UP001431209"/>
    </source>
</evidence>
<evidence type="ECO:0000313" key="1">
    <source>
        <dbReference type="EMBL" id="KAL0481331.1"/>
    </source>
</evidence>
<feature type="non-terminal residue" evidence="1">
    <location>
        <position position="1"/>
    </location>
</feature>
<proteinExistence type="predicted"/>
<comment type="caution">
    <text evidence="1">The sequence shown here is derived from an EMBL/GenBank/DDBJ whole genome shotgun (WGS) entry which is preliminary data.</text>
</comment>
<protein>
    <submittedName>
        <fullName evidence="1">Uncharacterized protein</fullName>
    </submittedName>
</protein>
<accession>A0AAW2YV67</accession>
<dbReference type="AlphaFoldDB" id="A0AAW2YV67"/>
<dbReference type="EMBL" id="JAOPGA020000754">
    <property type="protein sequence ID" value="KAL0481331.1"/>
    <property type="molecule type" value="Genomic_DNA"/>
</dbReference>
<dbReference type="Proteomes" id="UP001431209">
    <property type="component" value="Unassembled WGS sequence"/>
</dbReference>
<sequence length="69" mass="7900">ENCFALSVFNVQGKPKLRKISIIWLITSSESIETSGLHLRYCPPPAHDRYRNHIPKVVTSILTGLYSFR</sequence>
<gene>
    <name evidence="1" type="ORF">AKO1_004884</name>
</gene>